<keyword evidence="4 6" id="KW-1133">Transmembrane helix</keyword>
<protein>
    <submittedName>
        <fullName evidence="7">Ribonuclease BN</fullName>
    </submittedName>
</protein>
<evidence type="ECO:0000256" key="2">
    <source>
        <dbReference type="ARBA" id="ARBA00022475"/>
    </source>
</evidence>
<keyword evidence="2" id="KW-1003">Cell membrane</keyword>
<feature type="transmembrane region" description="Helical" evidence="6">
    <location>
        <begin position="245"/>
        <end position="273"/>
    </location>
</feature>
<proteinExistence type="predicted"/>
<feature type="transmembrane region" description="Helical" evidence="6">
    <location>
        <begin position="181"/>
        <end position="201"/>
    </location>
</feature>
<sequence length="306" mass="34564">MEFKTVRQELDAFYKIASKNFKRANISNTAIVIAYYTLVAIFPMVIFIGNILPLLHIKASEILPYLEMAVPKAVYTTLGPLLETFLSNGSSGGVASVSGIISVWAASRGINALKKAFNEAFGVGNDQGIFTQRILSFLITIFIGALLVIAFVVYSFGQLVLEYFIPIFSLPLDWLTTFTQLKWPTTLLGIFLIMCLLYLLVPNAKVHLRYLWVGALFSTLGWMLLTQGFSFYVRYFARSVLSYGTIGTFIVLLFWMNYSALVIMVGAVINATLEERKYGTIRSKRTLDHFNDSSVKRFFNWKHRSK</sequence>
<dbReference type="Pfam" id="PF03631">
    <property type="entry name" value="Virul_fac_BrkB"/>
    <property type="match status" value="1"/>
</dbReference>
<evidence type="ECO:0000313" key="8">
    <source>
        <dbReference type="Proteomes" id="UP000051612"/>
    </source>
</evidence>
<dbReference type="EMBL" id="AYYN01000095">
    <property type="protein sequence ID" value="KRM74455.1"/>
    <property type="molecule type" value="Genomic_DNA"/>
</dbReference>
<organism evidence="7 8">
    <name type="scientific">Ligilactobacillus murinus DSM 20452 = NBRC 14221</name>
    <dbReference type="NCBI Taxonomy" id="1423772"/>
    <lineage>
        <taxon>Bacteria</taxon>
        <taxon>Bacillati</taxon>
        <taxon>Bacillota</taxon>
        <taxon>Bacilli</taxon>
        <taxon>Lactobacillales</taxon>
        <taxon>Lactobacillaceae</taxon>
        <taxon>Ligilactobacillus</taxon>
    </lineage>
</organism>
<dbReference type="PATRIC" id="fig|1423772.3.peg.402"/>
<dbReference type="InterPro" id="IPR017039">
    <property type="entry name" value="Virul_fac_BrkB"/>
</dbReference>
<keyword evidence="5 6" id="KW-0472">Membrane</keyword>
<evidence type="ECO:0000256" key="5">
    <source>
        <dbReference type="ARBA" id="ARBA00023136"/>
    </source>
</evidence>
<dbReference type="AlphaFoldDB" id="A0A0R2B5L4"/>
<comment type="subcellular location">
    <subcellularLocation>
        <location evidence="1">Cell membrane</location>
        <topology evidence="1">Multi-pass membrane protein</topology>
    </subcellularLocation>
</comment>
<feature type="transmembrane region" description="Helical" evidence="6">
    <location>
        <begin position="33"/>
        <end position="55"/>
    </location>
</feature>
<evidence type="ECO:0000256" key="3">
    <source>
        <dbReference type="ARBA" id="ARBA00022692"/>
    </source>
</evidence>
<dbReference type="RefSeq" id="WP_056959153.1">
    <property type="nucleotide sequence ID" value="NZ_AYYN01000095.1"/>
</dbReference>
<dbReference type="NCBIfam" id="TIGR00765">
    <property type="entry name" value="yihY_not_rbn"/>
    <property type="match status" value="1"/>
</dbReference>
<dbReference type="GO" id="GO:0005886">
    <property type="term" value="C:plasma membrane"/>
    <property type="evidence" value="ECO:0007669"/>
    <property type="project" value="UniProtKB-SubCell"/>
</dbReference>
<evidence type="ECO:0000256" key="4">
    <source>
        <dbReference type="ARBA" id="ARBA00022989"/>
    </source>
</evidence>
<keyword evidence="3 6" id="KW-0812">Transmembrane</keyword>
<evidence type="ECO:0000313" key="7">
    <source>
        <dbReference type="EMBL" id="KRM74455.1"/>
    </source>
</evidence>
<reference evidence="7 8" key="1">
    <citation type="journal article" date="2015" name="Genome Announc.">
        <title>Expanding the biotechnology potential of lactobacilli through comparative genomics of 213 strains and associated genera.</title>
        <authorList>
            <person name="Sun Z."/>
            <person name="Harris H.M."/>
            <person name="McCann A."/>
            <person name="Guo C."/>
            <person name="Argimon S."/>
            <person name="Zhang W."/>
            <person name="Yang X."/>
            <person name="Jeffery I.B."/>
            <person name="Cooney J.C."/>
            <person name="Kagawa T.F."/>
            <person name="Liu W."/>
            <person name="Song Y."/>
            <person name="Salvetti E."/>
            <person name="Wrobel A."/>
            <person name="Rasinkangas P."/>
            <person name="Parkhill J."/>
            <person name="Rea M.C."/>
            <person name="O'Sullivan O."/>
            <person name="Ritari J."/>
            <person name="Douillard F.P."/>
            <person name="Paul Ross R."/>
            <person name="Yang R."/>
            <person name="Briner A.E."/>
            <person name="Felis G.E."/>
            <person name="de Vos W.M."/>
            <person name="Barrangou R."/>
            <person name="Klaenhammer T.R."/>
            <person name="Caufield P.W."/>
            <person name="Cui Y."/>
            <person name="Zhang H."/>
            <person name="O'Toole P.W."/>
        </authorList>
    </citation>
    <scope>NUCLEOTIDE SEQUENCE [LARGE SCALE GENOMIC DNA]</scope>
    <source>
        <strain evidence="7 8">DSM 20452</strain>
    </source>
</reference>
<feature type="transmembrane region" description="Helical" evidence="6">
    <location>
        <begin position="134"/>
        <end position="161"/>
    </location>
</feature>
<gene>
    <name evidence="7" type="ORF">FC48_GL000366</name>
</gene>
<dbReference type="PANTHER" id="PTHR30213">
    <property type="entry name" value="INNER MEMBRANE PROTEIN YHJD"/>
    <property type="match status" value="1"/>
</dbReference>
<evidence type="ECO:0000256" key="1">
    <source>
        <dbReference type="ARBA" id="ARBA00004651"/>
    </source>
</evidence>
<dbReference type="PIRSF" id="PIRSF035875">
    <property type="entry name" value="RNase_BN"/>
    <property type="match status" value="1"/>
</dbReference>
<feature type="transmembrane region" description="Helical" evidence="6">
    <location>
        <begin position="210"/>
        <end position="233"/>
    </location>
</feature>
<name>A0A0R2B5L4_9LACO</name>
<dbReference type="Proteomes" id="UP000051612">
    <property type="component" value="Unassembled WGS sequence"/>
</dbReference>
<evidence type="ECO:0000256" key="6">
    <source>
        <dbReference type="SAM" id="Phobius"/>
    </source>
</evidence>
<accession>A0A0R2B5L4</accession>
<comment type="caution">
    <text evidence="7">The sequence shown here is derived from an EMBL/GenBank/DDBJ whole genome shotgun (WGS) entry which is preliminary data.</text>
</comment>
<dbReference type="PANTHER" id="PTHR30213:SF0">
    <property type="entry name" value="UPF0761 MEMBRANE PROTEIN YIHY"/>
    <property type="match status" value="1"/>
</dbReference>